<accession>A0A6J5N5F0</accession>
<evidence type="ECO:0000313" key="2">
    <source>
        <dbReference type="EMBL" id="CAB4154012.1"/>
    </source>
</evidence>
<evidence type="ECO:0000259" key="1">
    <source>
        <dbReference type="Pfam" id="PF25590"/>
    </source>
</evidence>
<dbReference type="EMBL" id="LR796595">
    <property type="protein sequence ID" value="CAB4154012.1"/>
    <property type="molecule type" value="Genomic_DNA"/>
</dbReference>
<gene>
    <name evidence="2" type="ORF">UFOVP638_48</name>
</gene>
<sequence length="115" mass="13093">MAITFTFITDETMKLEIAPVLGDLENVVTRVRYNYVGVDEDENEATFAGVTPMPVPEDTENYIAFEDLTPENIVSWLEVTADIAHMQERITKQIEAKITPKYEPVPSPWLTETEK</sequence>
<dbReference type="InterPro" id="IPR057696">
    <property type="entry name" value="DUF7936"/>
</dbReference>
<protein>
    <recommendedName>
        <fullName evidence="1">DUF7936 domain-containing protein</fullName>
    </recommendedName>
</protein>
<reference evidence="2" key="1">
    <citation type="submission" date="2020-04" db="EMBL/GenBank/DDBJ databases">
        <authorList>
            <person name="Chiriac C."/>
            <person name="Salcher M."/>
            <person name="Ghai R."/>
            <person name="Kavagutti S V."/>
        </authorList>
    </citation>
    <scope>NUCLEOTIDE SEQUENCE</scope>
</reference>
<name>A0A6J5N5F0_9CAUD</name>
<organism evidence="2">
    <name type="scientific">uncultured Caudovirales phage</name>
    <dbReference type="NCBI Taxonomy" id="2100421"/>
    <lineage>
        <taxon>Viruses</taxon>
        <taxon>Duplodnaviria</taxon>
        <taxon>Heunggongvirae</taxon>
        <taxon>Uroviricota</taxon>
        <taxon>Caudoviricetes</taxon>
        <taxon>Peduoviridae</taxon>
        <taxon>Maltschvirus</taxon>
        <taxon>Maltschvirus maltsch</taxon>
    </lineage>
</organism>
<proteinExistence type="predicted"/>
<feature type="domain" description="DUF7936" evidence="1">
    <location>
        <begin position="2"/>
        <end position="109"/>
    </location>
</feature>
<dbReference type="Pfam" id="PF25590">
    <property type="entry name" value="DUF7936"/>
    <property type="match status" value="1"/>
</dbReference>